<evidence type="ECO:0000256" key="7">
    <source>
        <dbReference type="ARBA" id="ARBA00023110"/>
    </source>
</evidence>
<dbReference type="GO" id="GO:0020037">
    <property type="term" value="F:heme binding"/>
    <property type="evidence" value="ECO:0007669"/>
    <property type="project" value="InterPro"/>
</dbReference>
<evidence type="ECO:0000256" key="4">
    <source>
        <dbReference type="ARBA" id="ARBA00022617"/>
    </source>
</evidence>
<dbReference type="InterPro" id="IPR050121">
    <property type="entry name" value="Cytochrome_P450_monoxygenase"/>
</dbReference>
<proteinExistence type="inferred from homology"/>
<evidence type="ECO:0000256" key="1">
    <source>
        <dbReference type="ARBA" id="ARBA00001971"/>
    </source>
</evidence>
<dbReference type="CDD" id="cd11069">
    <property type="entry name" value="CYP_FUM15-like"/>
    <property type="match status" value="1"/>
</dbReference>
<organism evidence="11 12">
    <name type="scientific">Fusarium avenaceum</name>
    <dbReference type="NCBI Taxonomy" id="40199"/>
    <lineage>
        <taxon>Eukaryota</taxon>
        <taxon>Fungi</taxon>
        <taxon>Dikarya</taxon>
        <taxon>Ascomycota</taxon>
        <taxon>Pezizomycotina</taxon>
        <taxon>Sordariomycetes</taxon>
        <taxon>Hypocreomycetidae</taxon>
        <taxon>Hypocreales</taxon>
        <taxon>Nectriaceae</taxon>
        <taxon>Fusarium</taxon>
        <taxon>Fusarium tricinctum species complex</taxon>
    </lineage>
</organism>
<keyword evidence="12" id="KW-1185">Reference proteome</keyword>
<dbReference type="InterPro" id="IPR013083">
    <property type="entry name" value="Znf_RING/FYVE/PHD"/>
</dbReference>
<keyword evidence="9" id="KW-0802">TPR repeat</keyword>
<dbReference type="InterPro" id="IPR001128">
    <property type="entry name" value="Cyt_P450"/>
</dbReference>
<evidence type="ECO:0000259" key="10">
    <source>
        <dbReference type="PROSITE" id="PS51698"/>
    </source>
</evidence>
<dbReference type="PANTHER" id="PTHR24305">
    <property type="entry name" value="CYTOCHROME P450"/>
    <property type="match status" value="1"/>
</dbReference>
<dbReference type="SMART" id="SM00028">
    <property type="entry name" value="TPR"/>
    <property type="match status" value="3"/>
</dbReference>
<dbReference type="SUPFAM" id="SSF48452">
    <property type="entry name" value="TPR-like"/>
    <property type="match status" value="1"/>
</dbReference>
<dbReference type="InterPro" id="IPR011990">
    <property type="entry name" value="TPR-like_helical_dom_sf"/>
</dbReference>
<comment type="similarity">
    <text evidence="2">Belongs to the cytochrome P450 family.</text>
</comment>
<evidence type="ECO:0000256" key="8">
    <source>
        <dbReference type="PIRSR" id="PIRSR602401-1"/>
    </source>
</evidence>
<dbReference type="GO" id="GO:0016705">
    <property type="term" value="F:oxidoreductase activity, acting on paired donors, with incorporation or reduction of molecular oxygen"/>
    <property type="evidence" value="ECO:0007669"/>
    <property type="project" value="InterPro"/>
</dbReference>
<evidence type="ECO:0000256" key="3">
    <source>
        <dbReference type="ARBA" id="ARBA00013194"/>
    </source>
</evidence>
<dbReference type="Gene3D" id="1.10.630.10">
    <property type="entry name" value="Cytochrome P450"/>
    <property type="match status" value="1"/>
</dbReference>
<keyword evidence="5 8" id="KW-0479">Metal-binding</keyword>
<dbReference type="EC" id="5.2.1.8" evidence="3"/>
<comment type="caution">
    <text evidence="11">The sequence shown here is derived from an EMBL/GenBank/DDBJ whole genome shotgun (WGS) entry which is preliminary data.</text>
</comment>
<dbReference type="PRINTS" id="PR00463">
    <property type="entry name" value="EP450I"/>
</dbReference>
<dbReference type="PROSITE" id="PS00086">
    <property type="entry name" value="CYTOCHROME_P450"/>
    <property type="match status" value="1"/>
</dbReference>
<sequence length="813" mass="92564">MPSLFMGSLVLGMIVMTFAAFDVFVYPFYVSPLRHLPGPTDNFFFLGQAAKFLQVPWFPELFCKWSREFPEAPLIRYLNFGNSETLFINCIEAYKQVLQTKSAYFVKPAFARQFAHEIIGDGLPFVEGKLHKLRRAAISQPFSTPRLKSFFPTVQAKAEQLIDVLTEQCGQNSNVEVETNIWKAVLDVIGLETFGLDLNHLRSDESPLFETFTKMMQPSVVGHIVNYLNSLTPIRQFVPIRECIEFSQSCTRVREFIIGLVTIRRDHCEQSYVKENDHRDALQCLLEYSDPSWNDKSIVEYILNLLILGHDTTACSITWAVHELSRRSYCQQRLRDEIKAMDSTCAMPGFSDIDKLSYLHNFVREVLRLYCAVAMAPRQATQDVEIAGVMIPKGTVIQLSPAVMNTHPSVWGPTAQDFNPDRWNDLTGDATSAYAFETFHNGPRMCIGKQLSMMEMKVMLVEMVRKFKIEKPQRSEDKPVEIAGPTFTLRPKEKLVVRLVEVTVLICLPNTQVVVSFRTDSFTYLATSHLTTPYRILLHQHVIMSNSLHLKEQGNKYFSSGNYAGADSLYSQAIIADPKNPALYTNRAMARLKLDQWDSVITDCEACLQLTPENMKARYILAQAQLALGDYDASVANALHAHKLCVATNDRSLAALTALVLKCKKERWDHLEKKRVREAKDLEREVLQLLGNEKDNALAGTDDAMERQEIEEETDGKIARMKDIFERARADSEKQREVPDWAIDDISFGFMVEPVMTKTGKSYERSSILAHLRIHPTDPLTREPLIPSELRPNLALKQACEEFLENNGWAADW</sequence>
<name>A0A9P7KRM2_9HYPO</name>
<dbReference type="Pfam" id="PF00067">
    <property type="entry name" value="p450"/>
    <property type="match status" value="1"/>
</dbReference>
<dbReference type="Pfam" id="PF04564">
    <property type="entry name" value="U-box"/>
    <property type="match status" value="1"/>
</dbReference>
<dbReference type="EMBL" id="JAGPUO010000014">
    <property type="protein sequence ID" value="KAG5658320.1"/>
    <property type="molecule type" value="Genomic_DNA"/>
</dbReference>
<evidence type="ECO:0000256" key="9">
    <source>
        <dbReference type="PROSITE-ProRule" id="PRU00339"/>
    </source>
</evidence>
<reference evidence="11" key="1">
    <citation type="submission" date="2021-04" db="EMBL/GenBank/DDBJ databases">
        <title>Draft genome of Fusarium avenaceum strain F156N33, isolated from an atmospheric sample in Virginia.</title>
        <authorList>
            <person name="Yang S."/>
            <person name="Vinatzer B.A."/>
            <person name="Coleman J."/>
        </authorList>
    </citation>
    <scope>NUCLEOTIDE SEQUENCE</scope>
    <source>
        <strain evidence="11">F156N33</strain>
    </source>
</reference>
<evidence type="ECO:0000256" key="6">
    <source>
        <dbReference type="ARBA" id="ARBA00023004"/>
    </source>
</evidence>
<dbReference type="GO" id="GO:0004497">
    <property type="term" value="F:monooxygenase activity"/>
    <property type="evidence" value="ECO:0007669"/>
    <property type="project" value="InterPro"/>
</dbReference>
<dbReference type="InterPro" id="IPR019734">
    <property type="entry name" value="TPR_rpt"/>
</dbReference>
<dbReference type="SUPFAM" id="SSF48264">
    <property type="entry name" value="Cytochrome P450"/>
    <property type="match status" value="1"/>
</dbReference>
<feature type="domain" description="U-box" evidence="10">
    <location>
        <begin position="737"/>
        <end position="810"/>
    </location>
</feature>
<dbReference type="GO" id="GO:0016567">
    <property type="term" value="P:protein ubiquitination"/>
    <property type="evidence" value="ECO:0007669"/>
    <property type="project" value="InterPro"/>
</dbReference>
<accession>A0A9P7KRM2</accession>
<dbReference type="PRINTS" id="PR00385">
    <property type="entry name" value="P450"/>
</dbReference>
<evidence type="ECO:0000256" key="5">
    <source>
        <dbReference type="ARBA" id="ARBA00022723"/>
    </source>
</evidence>
<dbReference type="PANTHER" id="PTHR24305:SF166">
    <property type="entry name" value="CYTOCHROME P450 12A4, MITOCHONDRIAL-RELATED"/>
    <property type="match status" value="1"/>
</dbReference>
<dbReference type="GO" id="GO:0004842">
    <property type="term" value="F:ubiquitin-protein transferase activity"/>
    <property type="evidence" value="ECO:0007669"/>
    <property type="project" value="InterPro"/>
</dbReference>
<dbReference type="SUPFAM" id="SSF57850">
    <property type="entry name" value="RING/U-box"/>
    <property type="match status" value="1"/>
</dbReference>
<dbReference type="PROSITE" id="PS51698">
    <property type="entry name" value="U_BOX"/>
    <property type="match status" value="1"/>
</dbReference>
<dbReference type="Proteomes" id="UP000782241">
    <property type="component" value="Unassembled WGS sequence"/>
</dbReference>
<evidence type="ECO:0000313" key="11">
    <source>
        <dbReference type="EMBL" id="KAG5658320.1"/>
    </source>
</evidence>
<dbReference type="PROSITE" id="PS50005">
    <property type="entry name" value="TPR"/>
    <property type="match status" value="1"/>
</dbReference>
<dbReference type="Gene3D" id="1.25.40.10">
    <property type="entry name" value="Tetratricopeptide repeat domain"/>
    <property type="match status" value="1"/>
</dbReference>
<gene>
    <name evidence="11" type="ORF">KAF25_010501</name>
</gene>
<keyword evidence="6 8" id="KW-0408">Iron</keyword>
<evidence type="ECO:0000313" key="12">
    <source>
        <dbReference type="Proteomes" id="UP000782241"/>
    </source>
</evidence>
<keyword evidence="7" id="KW-0697">Rotamase</keyword>
<dbReference type="GO" id="GO:0003755">
    <property type="term" value="F:peptidyl-prolyl cis-trans isomerase activity"/>
    <property type="evidence" value="ECO:0007669"/>
    <property type="project" value="UniProtKB-KW"/>
</dbReference>
<dbReference type="SMART" id="SM00504">
    <property type="entry name" value="Ubox"/>
    <property type="match status" value="1"/>
</dbReference>
<keyword evidence="7" id="KW-0413">Isomerase</keyword>
<dbReference type="AlphaFoldDB" id="A0A9P7KRM2"/>
<comment type="cofactor">
    <cofactor evidence="1 8">
        <name>heme</name>
        <dbReference type="ChEBI" id="CHEBI:30413"/>
    </cofactor>
</comment>
<dbReference type="InterPro" id="IPR017972">
    <property type="entry name" value="Cyt_P450_CS"/>
</dbReference>
<protein>
    <recommendedName>
        <fullName evidence="3">peptidylprolyl isomerase</fullName>
        <ecNumber evidence="3">5.2.1.8</ecNumber>
    </recommendedName>
</protein>
<feature type="repeat" description="TPR" evidence="9">
    <location>
        <begin position="547"/>
        <end position="580"/>
    </location>
</feature>
<feature type="binding site" description="axial binding residue" evidence="8">
    <location>
        <position position="446"/>
    </location>
    <ligand>
        <name>heme</name>
        <dbReference type="ChEBI" id="CHEBI:30413"/>
    </ligand>
    <ligandPart>
        <name>Fe</name>
        <dbReference type="ChEBI" id="CHEBI:18248"/>
    </ligandPart>
</feature>
<keyword evidence="4 8" id="KW-0349">Heme</keyword>
<dbReference type="InterPro" id="IPR036396">
    <property type="entry name" value="Cyt_P450_sf"/>
</dbReference>
<dbReference type="InterPro" id="IPR002401">
    <property type="entry name" value="Cyt_P450_E_grp-I"/>
</dbReference>
<dbReference type="Gene3D" id="3.30.40.10">
    <property type="entry name" value="Zinc/RING finger domain, C3HC4 (zinc finger)"/>
    <property type="match status" value="1"/>
</dbReference>
<dbReference type="GO" id="GO:0005506">
    <property type="term" value="F:iron ion binding"/>
    <property type="evidence" value="ECO:0007669"/>
    <property type="project" value="InterPro"/>
</dbReference>
<dbReference type="InterPro" id="IPR003613">
    <property type="entry name" value="Ubox_domain"/>
</dbReference>
<evidence type="ECO:0000256" key="2">
    <source>
        <dbReference type="ARBA" id="ARBA00010617"/>
    </source>
</evidence>